<dbReference type="FunFam" id="3.40.50.720:FF:000084">
    <property type="entry name" value="Short-chain dehydrogenase reductase"/>
    <property type="match status" value="1"/>
</dbReference>
<evidence type="ECO:0000256" key="3">
    <source>
        <dbReference type="ARBA" id="ARBA00023002"/>
    </source>
</evidence>
<dbReference type="PRINTS" id="PR00081">
    <property type="entry name" value="GDHRDH"/>
</dbReference>
<evidence type="ECO:0000259" key="5">
    <source>
        <dbReference type="SMART" id="SM00822"/>
    </source>
</evidence>
<evidence type="ECO:0000313" key="6">
    <source>
        <dbReference type="EMBL" id="QJB33876.1"/>
    </source>
</evidence>
<comment type="similarity">
    <text evidence="1">Belongs to the short-chain dehydrogenases/reductases (SDR) family.</text>
</comment>
<dbReference type="GO" id="GO:0016491">
    <property type="term" value="F:oxidoreductase activity"/>
    <property type="evidence" value="ECO:0007669"/>
    <property type="project" value="UniProtKB-KW"/>
</dbReference>
<evidence type="ECO:0000256" key="4">
    <source>
        <dbReference type="ARBA" id="ARBA00023027"/>
    </source>
</evidence>
<accession>A0AAE6ZIJ2</accession>
<dbReference type="InterPro" id="IPR057326">
    <property type="entry name" value="KR_dom"/>
</dbReference>
<evidence type="ECO:0000256" key="1">
    <source>
        <dbReference type="ARBA" id="ARBA00006484"/>
    </source>
</evidence>
<dbReference type="PANTHER" id="PTHR43943">
    <property type="entry name" value="DEHYDROGENASE/REDUCTASE (SDR FAMILY) MEMBER 4"/>
    <property type="match status" value="1"/>
</dbReference>
<dbReference type="PANTHER" id="PTHR43943:SF17">
    <property type="entry name" value="3-PHENYLPROPIONATE-DIHYDRODIOL_CINNAMIC ACID-DIHYDRODIOL DEHYDROGENASE"/>
    <property type="match status" value="1"/>
</dbReference>
<dbReference type="SMART" id="SM00822">
    <property type="entry name" value="PKS_KR"/>
    <property type="match status" value="1"/>
</dbReference>
<evidence type="ECO:0000313" key="7">
    <source>
        <dbReference type="Proteomes" id="UP000502421"/>
    </source>
</evidence>
<protein>
    <submittedName>
        <fullName evidence="6">SDR family oxidoreductase</fullName>
    </submittedName>
</protein>
<dbReference type="InterPro" id="IPR020904">
    <property type="entry name" value="Sc_DH/Rdtase_CS"/>
</dbReference>
<organism evidence="6 7">
    <name type="scientific">Chitinophaga oryzae</name>
    <dbReference type="NCBI Taxonomy" id="2725414"/>
    <lineage>
        <taxon>Bacteria</taxon>
        <taxon>Pseudomonadati</taxon>
        <taxon>Bacteroidota</taxon>
        <taxon>Chitinophagia</taxon>
        <taxon>Chitinophagales</taxon>
        <taxon>Chitinophagaceae</taxon>
        <taxon>Chitinophaga</taxon>
    </lineage>
</organism>
<dbReference type="KEGG" id="coy:HF329_22295"/>
<dbReference type="InterPro" id="IPR036291">
    <property type="entry name" value="NAD(P)-bd_dom_sf"/>
</dbReference>
<gene>
    <name evidence="6" type="ORF">HF329_22295</name>
</gene>
<dbReference type="CDD" id="cd05233">
    <property type="entry name" value="SDR_c"/>
    <property type="match status" value="1"/>
</dbReference>
<keyword evidence="2" id="KW-0058">Aromatic hydrocarbons catabolism</keyword>
<evidence type="ECO:0000256" key="2">
    <source>
        <dbReference type="ARBA" id="ARBA00022797"/>
    </source>
</evidence>
<name>A0AAE6ZIJ2_9BACT</name>
<dbReference type="Gene3D" id="3.40.50.720">
    <property type="entry name" value="NAD(P)-binding Rossmann-like Domain"/>
    <property type="match status" value="1"/>
</dbReference>
<keyword evidence="3" id="KW-0560">Oxidoreductase</keyword>
<keyword evidence="4" id="KW-0520">NAD</keyword>
<sequence>METLKGKTAVVTGGNSGIGYATARELKQQGATVIITGRRKDAIDTAAAELGVTGLVADQGDLAAIESLAGTIKATFGKVDILFINAGVLGGGAIEQATEAVFDQVIDINFKGAYFTLSRFIPLLNDGASVTFLSSNTASMNVANSSIYSSSKAALNAVMKIAALELAPRKIRVNAISPGPIETAILQKQGYDEAQLDGLKAWMLDRIPLQHIGKAGDVGKMVAHLSGDAASFITGAELVMDGGMSL</sequence>
<proteinExistence type="inferred from homology"/>
<dbReference type="RefSeq" id="WP_168807416.1">
    <property type="nucleotide sequence ID" value="NZ_CP051205.1"/>
</dbReference>
<dbReference type="SUPFAM" id="SSF51735">
    <property type="entry name" value="NAD(P)-binding Rossmann-fold domains"/>
    <property type="match status" value="1"/>
</dbReference>
<reference evidence="7" key="1">
    <citation type="submission" date="2020-04" db="EMBL/GenBank/DDBJ databases">
        <authorList>
            <person name="Kittiwongwattana C."/>
        </authorList>
    </citation>
    <scope>NUCLEOTIDE SEQUENCE [LARGE SCALE GENOMIC DNA]</scope>
    <source>
        <strain evidence="7">1310</strain>
    </source>
</reference>
<dbReference type="EMBL" id="CP051205">
    <property type="protein sequence ID" value="QJB33876.1"/>
    <property type="molecule type" value="Genomic_DNA"/>
</dbReference>
<dbReference type="PROSITE" id="PS00061">
    <property type="entry name" value="ADH_SHORT"/>
    <property type="match status" value="1"/>
</dbReference>
<dbReference type="AlphaFoldDB" id="A0AAE6ZIJ2"/>
<dbReference type="InterPro" id="IPR002347">
    <property type="entry name" value="SDR_fam"/>
</dbReference>
<dbReference type="Pfam" id="PF13561">
    <property type="entry name" value="adh_short_C2"/>
    <property type="match status" value="1"/>
</dbReference>
<feature type="domain" description="Ketoreductase" evidence="5">
    <location>
        <begin position="7"/>
        <end position="179"/>
    </location>
</feature>
<dbReference type="Proteomes" id="UP000502421">
    <property type="component" value="Chromosome"/>
</dbReference>